<organism evidence="1 2">
    <name type="scientific">Tenacibaculum soleae</name>
    <dbReference type="NCBI Taxonomy" id="447689"/>
    <lineage>
        <taxon>Bacteria</taxon>
        <taxon>Pseudomonadati</taxon>
        <taxon>Bacteroidota</taxon>
        <taxon>Flavobacteriia</taxon>
        <taxon>Flavobacteriales</taxon>
        <taxon>Flavobacteriaceae</taxon>
        <taxon>Tenacibaculum</taxon>
    </lineage>
</organism>
<name>A0A1B9XYV5_9FLAO</name>
<proteinExistence type="predicted"/>
<accession>A0A1B9XYV5</accession>
<keyword evidence="2" id="KW-1185">Reference proteome</keyword>
<evidence type="ECO:0000313" key="1">
    <source>
        <dbReference type="EMBL" id="OCK42676.1"/>
    </source>
</evidence>
<evidence type="ECO:0000313" key="2">
    <source>
        <dbReference type="Proteomes" id="UP000093186"/>
    </source>
</evidence>
<comment type="caution">
    <text evidence="1">The sequence shown here is derived from an EMBL/GenBank/DDBJ whole genome shotgun (WGS) entry which is preliminary data.</text>
</comment>
<gene>
    <name evidence="1" type="ORF">BA195_13960</name>
</gene>
<reference evidence="1 2" key="1">
    <citation type="submission" date="2016-06" db="EMBL/GenBank/DDBJ databases">
        <title>Draft Genome Sequence of Tenacibaculum soleae UCD-KL19.</title>
        <authorList>
            <person name="Eisen J.A."/>
            <person name="Coil D.A."/>
            <person name="Lujan K.M."/>
        </authorList>
    </citation>
    <scope>NUCLEOTIDE SEQUENCE [LARGE SCALE GENOMIC DNA]</scope>
    <source>
        <strain evidence="1 2">UCD-KL19</strain>
    </source>
</reference>
<protein>
    <submittedName>
        <fullName evidence="1">Uncharacterized protein</fullName>
    </submittedName>
</protein>
<dbReference type="EMBL" id="MAKX01000011">
    <property type="protein sequence ID" value="OCK42676.1"/>
    <property type="molecule type" value="Genomic_DNA"/>
</dbReference>
<dbReference type="Proteomes" id="UP000093186">
    <property type="component" value="Unassembled WGS sequence"/>
</dbReference>
<sequence>MISLISCNGIKENWNISGNWYSSSSEKLENNTIDYTEIFIKNDTVHICSEYMLRMFPRKIILKNDSLFFHSKVDSNFVGNILKKTKKGFDLGIKNENKRTYNQMENFNNLESLVNGEITEKVYYSEFVERMNNRYEELGIEN</sequence>
<dbReference type="AlphaFoldDB" id="A0A1B9XYV5"/>